<comment type="caution">
    <text evidence="1">The sequence shown here is derived from an EMBL/GenBank/DDBJ whole genome shotgun (WGS) entry which is preliminary data.</text>
</comment>
<protein>
    <submittedName>
        <fullName evidence="1">DUF2851 family protein</fullName>
    </submittedName>
</protein>
<name>A0A4Q1K3R3_9FLAO</name>
<accession>A0A4Q1K3R3</accession>
<dbReference type="Proteomes" id="UP000290283">
    <property type="component" value="Unassembled WGS sequence"/>
</dbReference>
<dbReference type="InterPro" id="IPR021272">
    <property type="entry name" value="DUF2851"/>
</dbReference>
<sequence length="422" mass="49740">MKEDFLHYVWQNQKFDFANLQTSEGELLQILQTGKYLHQAGPDFFNAQIIVGNQKWAGNVEIHLKSSDWYLHHHETDKNYDNVILHVVWEHDVGVLRKDKSEIPVLELKGYVANNLRQQYQQLKLQKSWINCENDIQKIPQFIFKNWQERLFFERLERKSKPILESLETNNYDWEATLFCFLAKNFGLNTNGEVFFQLANAIPFSVIRKESFDVQYLEALFFGKSNLIPTTPEDSYSKDLRNLYDYISMKYQLQTDISQPVHFYKLRPDNFPTIRLAQFAMLYHKQQNLFTKIIGAKSMSALHQLFNISVSDYWLHHYNFEKPSKYKQKSLSKSFVELVIINTVLPIKFAYEQSLSMDFSEENIDLLEQIQPENNTIIDKFKSIGVECKSAFQTQALLQLKKEYCEKGKCLQCAIGIELLKN</sequence>
<gene>
    <name evidence="1" type="ORF">EQG63_00565</name>
</gene>
<proteinExistence type="predicted"/>
<reference evidence="2" key="1">
    <citation type="submission" date="2019-01" db="EMBL/GenBank/DDBJ databases">
        <title>Cytophagaceae bacterium strain CAR-16.</title>
        <authorList>
            <person name="Chen W.-M."/>
        </authorList>
    </citation>
    <scope>NUCLEOTIDE SEQUENCE [LARGE SCALE GENOMIC DNA]</scope>
    <source>
        <strain evidence="2">LLJ-11</strain>
    </source>
</reference>
<organism evidence="1 2">
    <name type="scientific">Flavobacterium amnicola</name>
    <dbReference type="NCBI Taxonomy" id="2506422"/>
    <lineage>
        <taxon>Bacteria</taxon>
        <taxon>Pseudomonadati</taxon>
        <taxon>Bacteroidota</taxon>
        <taxon>Flavobacteriia</taxon>
        <taxon>Flavobacteriales</taxon>
        <taxon>Flavobacteriaceae</taxon>
        <taxon>Flavobacterium</taxon>
    </lineage>
</organism>
<keyword evidence="2" id="KW-1185">Reference proteome</keyword>
<dbReference type="EMBL" id="SBKO01000001">
    <property type="protein sequence ID" value="RXR20456.1"/>
    <property type="molecule type" value="Genomic_DNA"/>
</dbReference>
<evidence type="ECO:0000313" key="1">
    <source>
        <dbReference type="EMBL" id="RXR20456.1"/>
    </source>
</evidence>
<dbReference type="Pfam" id="PF11013">
    <property type="entry name" value="DUF2851"/>
    <property type="match status" value="1"/>
</dbReference>
<dbReference type="AlphaFoldDB" id="A0A4Q1K3R3"/>
<dbReference type="OrthoDB" id="1005072at2"/>
<evidence type="ECO:0000313" key="2">
    <source>
        <dbReference type="Proteomes" id="UP000290283"/>
    </source>
</evidence>
<dbReference type="RefSeq" id="WP_129433186.1">
    <property type="nucleotide sequence ID" value="NZ_SBKO01000001.1"/>
</dbReference>